<organism evidence="2 3">
    <name type="scientific">Elasticomyces elasticus</name>
    <dbReference type="NCBI Taxonomy" id="574655"/>
    <lineage>
        <taxon>Eukaryota</taxon>
        <taxon>Fungi</taxon>
        <taxon>Dikarya</taxon>
        <taxon>Ascomycota</taxon>
        <taxon>Pezizomycotina</taxon>
        <taxon>Dothideomycetes</taxon>
        <taxon>Dothideomycetidae</taxon>
        <taxon>Mycosphaerellales</taxon>
        <taxon>Teratosphaeriaceae</taxon>
        <taxon>Elasticomyces</taxon>
    </lineage>
</organism>
<dbReference type="AlphaFoldDB" id="A0AAN7ZUL8"/>
<comment type="caution">
    <text evidence="2">The sequence shown here is derived from an EMBL/GenBank/DDBJ whole genome shotgun (WGS) entry which is preliminary data.</text>
</comment>
<proteinExistence type="predicted"/>
<dbReference type="EMBL" id="JAVRQU010000032">
    <property type="protein sequence ID" value="KAK5689430.1"/>
    <property type="molecule type" value="Genomic_DNA"/>
</dbReference>
<name>A0AAN7ZUL8_9PEZI</name>
<gene>
    <name evidence="2" type="ORF">LTR97_012904</name>
</gene>
<dbReference type="Proteomes" id="UP001310594">
    <property type="component" value="Unassembled WGS sequence"/>
</dbReference>
<evidence type="ECO:0000256" key="1">
    <source>
        <dbReference type="SAM" id="MobiDB-lite"/>
    </source>
</evidence>
<accession>A0AAN7ZUL8</accession>
<evidence type="ECO:0000313" key="3">
    <source>
        <dbReference type="Proteomes" id="UP001310594"/>
    </source>
</evidence>
<evidence type="ECO:0000313" key="2">
    <source>
        <dbReference type="EMBL" id="KAK5689430.1"/>
    </source>
</evidence>
<feature type="region of interest" description="Disordered" evidence="1">
    <location>
        <begin position="1"/>
        <end position="55"/>
    </location>
</feature>
<protein>
    <submittedName>
        <fullName evidence="2">Uncharacterized protein</fullName>
    </submittedName>
</protein>
<sequence>MPRKRKSARITNDADAPEHEPAPVVLESGDHEMEETAVASKKRRKRERAQQQSKDLEADLQELAEDNMDVTWEQLGSTRSKTAANAISALSFALGASALVDSSMVSYSTVGTFVLPLRSKSGVRAPTRPNNNDDWRTQALLQIYKHWNGSPEELLPDDIRPQKPVAHWGVKLLKALANLSAIEPEQEMGELLRASIMERTLGMDDGSSELTKDSIWAVIRDLEGQGIERRESRDER</sequence>
<reference evidence="2" key="1">
    <citation type="submission" date="2023-08" db="EMBL/GenBank/DDBJ databases">
        <title>Black Yeasts Isolated from many extreme environments.</title>
        <authorList>
            <person name="Coleine C."/>
            <person name="Stajich J.E."/>
            <person name="Selbmann L."/>
        </authorList>
    </citation>
    <scope>NUCLEOTIDE SEQUENCE</scope>
    <source>
        <strain evidence="2">CCFEE 5810</strain>
    </source>
</reference>